<comment type="caution">
    <text evidence="2">The sequence shown here is derived from an EMBL/GenBank/DDBJ whole genome shotgun (WGS) entry which is preliminary data.</text>
</comment>
<feature type="non-terminal residue" evidence="2">
    <location>
        <position position="1"/>
    </location>
</feature>
<keyword evidence="3" id="KW-1185">Reference proteome</keyword>
<gene>
    <name evidence="2" type="ORF">MONAX_5E045052</name>
</gene>
<feature type="compositionally biased region" description="Low complexity" evidence="1">
    <location>
        <begin position="74"/>
        <end position="85"/>
    </location>
</feature>
<feature type="compositionally biased region" description="Basic and acidic residues" evidence="1">
    <location>
        <begin position="40"/>
        <end position="65"/>
    </location>
</feature>
<proteinExistence type="predicted"/>
<accession>A0A5E4AUZ7</accession>
<feature type="region of interest" description="Disordered" evidence="1">
    <location>
        <begin position="1"/>
        <end position="121"/>
    </location>
</feature>
<sequence length="121" mass="13186">VSKELNFRVRAWVPTPAPLAPSQAGSRPTEIPEQGPPALRSREVRTDSGIEELPKSRTAPAERPRPRPRPPPRITRSSSPRSQPRGPGEIRQLPAARKSNKATKTPQQVPGAGSRSFPFSS</sequence>
<evidence type="ECO:0000256" key="1">
    <source>
        <dbReference type="SAM" id="MobiDB-lite"/>
    </source>
</evidence>
<dbReference type="EMBL" id="CABDUW010000168">
    <property type="protein sequence ID" value="VTJ61267.1"/>
    <property type="molecule type" value="Genomic_DNA"/>
</dbReference>
<evidence type="ECO:0000313" key="3">
    <source>
        <dbReference type="Proteomes" id="UP000335636"/>
    </source>
</evidence>
<dbReference type="AlphaFoldDB" id="A0A5E4AUZ7"/>
<dbReference type="Proteomes" id="UP000335636">
    <property type="component" value="Unassembled WGS sequence"/>
</dbReference>
<evidence type="ECO:0000313" key="2">
    <source>
        <dbReference type="EMBL" id="VTJ61267.1"/>
    </source>
</evidence>
<organism evidence="2 3">
    <name type="scientific">Marmota monax</name>
    <name type="common">Woodchuck</name>
    <dbReference type="NCBI Taxonomy" id="9995"/>
    <lineage>
        <taxon>Eukaryota</taxon>
        <taxon>Metazoa</taxon>
        <taxon>Chordata</taxon>
        <taxon>Craniata</taxon>
        <taxon>Vertebrata</taxon>
        <taxon>Euteleostomi</taxon>
        <taxon>Mammalia</taxon>
        <taxon>Eutheria</taxon>
        <taxon>Euarchontoglires</taxon>
        <taxon>Glires</taxon>
        <taxon>Rodentia</taxon>
        <taxon>Sciuromorpha</taxon>
        <taxon>Sciuridae</taxon>
        <taxon>Xerinae</taxon>
        <taxon>Marmotini</taxon>
        <taxon>Marmota</taxon>
    </lineage>
</organism>
<name>A0A5E4AUZ7_MARMO</name>
<protein>
    <submittedName>
        <fullName evidence="2">Uncharacterized protein</fullName>
    </submittedName>
</protein>
<reference evidence="2" key="1">
    <citation type="submission" date="2019-04" db="EMBL/GenBank/DDBJ databases">
        <authorList>
            <person name="Alioto T."/>
            <person name="Alioto T."/>
        </authorList>
    </citation>
    <scope>NUCLEOTIDE SEQUENCE [LARGE SCALE GENOMIC DNA]</scope>
</reference>